<dbReference type="RefSeq" id="WP_114918984.1">
    <property type="nucleotide sequence ID" value="NZ_CP031263.1"/>
</dbReference>
<dbReference type="EMBL" id="CP031263">
    <property type="protein sequence ID" value="AXH89430.1"/>
    <property type="molecule type" value="Genomic_DNA"/>
</dbReference>
<proteinExistence type="predicted"/>
<reference evidence="1 2" key="2">
    <citation type="submission" date="2018-08" db="EMBL/GenBank/DDBJ databases">
        <title>Streptomyces kandeliansis sp. nov., an endophytic bacterium isolated from mangrove plant.</title>
        <authorList>
            <person name="Wang R."/>
        </authorList>
    </citation>
    <scope>NUCLEOTIDE SEQUENCE [LARGE SCALE GENOMIC DNA]</scope>
    <source>
        <strain evidence="2">H14(2018)</strain>
    </source>
</reference>
<accession>A0A6N3JVC6</accession>
<name>A0A6N3JVC6_9ACTN</name>
<sequence>MTQPTPPYTAADIQMIVAATEQHSLSPGQPDADGNDPCSCGQWREGADGSSWDEHMAEVSLAALAAAGRLMPADASTEWTWKHNNYVSTASATTDREEAERAVWRCRTANPGDPVRLMRRTVTDWTPAGVKP</sequence>
<organism evidence="1 2">
    <name type="scientific">Micromonospora aurantiaca</name>
    <name type="common">nom. illeg.</name>
    <dbReference type="NCBI Taxonomy" id="47850"/>
    <lineage>
        <taxon>Bacteria</taxon>
        <taxon>Bacillati</taxon>
        <taxon>Actinomycetota</taxon>
        <taxon>Actinomycetes</taxon>
        <taxon>Micromonosporales</taxon>
        <taxon>Micromonosporaceae</taxon>
        <taxon>Micromonospora</taxon>
    </lineage>
</organism>
<dbReference type="AlphaFoldDB" id="A0A6N3JVC6"/>
<evidence type="ECO:0000313" key="1">
    <source>
        <dbReference type="EMBL" id="AXH89430.1"/>
    </source>
</evidence>
<gene>
    <name evidence="1" type="ORF">DVH21_05470</name>
</gene>
<protein>
    <submittedName>
        <fullName evidence="1">Uncharacterized protein</fullName>
    </submittedName>
</protein>
<dbReference type="Proteomes" id="UP000253958">
    <property type="component" value="Chromosome"/>
</dbReference>
<reference evidence="1 2" key="1">
    <citation type="submission" date="2018-07" db="EMBL/GenBank/DDBJ databases">
        <authorList>
            <person name="Ye Y."/>
        </authorList>
    </citation>
    <scope>NUCLEOTIDE SEQUENCE [LARGE SCALE GENOMIC DNA]</scope>
    <source>
        <strain evidence="2">H14(2018)</strain>
    </source>
</reference>
<evidence type="ECO:0000313" key="2">
    <source>
        <dbReference type="Proteomes" id="UP000253958"/>
    </source>
</evidence>